<keyword evidence="4" id="KW-1185">Reference proteome</keyword>
<name>A0AAE0QJB5_9TELE</name>
<dbReference type="Pfam" id="PF15872">
    <property type="entry name" value="SRTM1"/>
    <property type="match status" value="1"/>
</dbReference>
<dbReference type="AlphaFoldDB" id="A0AAE0QJB5"/>
<gene>
    <name evidence="3" type="ORF">QTP70_004118</name>
</gene>
<keyword evidence="2" id="KW-0812">Transmembrane</keyword>
<comment type="caution">
    <text evidence="3">The sequence shown here is derived from an EMBL/GenBank/DDBJ whole genome shotgun (WGS) entry which is preliminary data.</text>
</comment>
<proteinExistence type="predicted"/>
<dbReference type="PANTHER" id="PTHR35660:SF1">
    <property type="entry name" value="SERINE-RICH AND TRANSMEMBRANE DOMAIN-CONTAINING PROTEIN 1"/>
    <property type="match status" value="1"/>
</dbReference>
<evidence type="ECO:0000313" key="4">
    <source>
        <dbReference type="Proteomes" id="UP001274896"/>
    </source>
</evidence>
<evidence type="ECO:0000313" key="3">
    <source>
        <dbReference type="EMBL" id="KAK3521380.1"/>
    </source>
</evidence>
<feature type="region of interest" description="Disordered" evidence="1">
    <location>
        <begin position="144"/>
        <end position="173"/>
    </location>
</feature>
<accession>A0AAE0QJB5</accession>
<dbReference type="PANTHER" id="PTHR35660">
    <property type="entry name" value="SERINE-RICH AND TRANSMEMBRANE DOMAIN-CONTAINING PROTEIN 1"/>
    <property type="match status" value="1"/>
</dbReference>
<reference evidence="3" key="1">
    <citation type="submission" date="2023-06" db="EMBL/GenBank/DDBJ databases">
        <title>Male Hemibagrus guttatus genome.</title>
        <authorList>
            <person name="Bian C."/>
        </authorList>
    </citation>
    <scope>NUCLEOTIDE SEQUENCE</scope>
    <source>
        <strain evidence="3">Male_cb2023</strain>
        <tissue evidence="3">Muscle</tissue>
    </source>
</reference>
<dbReference type="InterPro" id="IPR031741">
    <property type="entry name" value="SERTM"/>
</dbReference>
<evidence type="ECO:0000256" key="2">
    <source>
        <dbReference type="SAM" id="Phobius"/>
    </source>
</evidence>
<keyword evidence="2" id="KW-0472">Membrane</keyword>
<keyword evidence="2" id="KW-1133">Transmembrane helix</keyword>
<feature type="transmembrane region" description="Helical" evidence="2">
    <location>
        <begin position="252"/>
        <end position="274"/>
    </location>
</feature>
<protein>
    <recommendedName>
        <fullName evidence="5">Reverse transcriptase domain-containing protein</fullName>
    </recommendedName>
</protein>
<sequence>MRFRPSRGTLDQLYTLHRVVEGSWEFAQPVHMCFVDLEKAFNRVPRGILWEVLWEYGVRGPLLRAVRSLYNQSRSLVRIASYDVVLLAPSSLDLQHAMGRFAAECEAAGMRVSTSKSEAMVHPGGARSRAATPPHQKGAVEVARASVSDASGTSTWRGVPGMPHREEAPGKTQDTLERLCLSAGLGTPRGPSGRAGGSVWGEGGPCEHLSGMDGQVEELNGTELEGQSFLHFNPTTISTGAAAASSSRTESVYVYLSIFLSLLLFLLTLLVITLHRLKNIISSSSSYPECSSEAGSSFTNMEICSLSSQRSTVSSLSC</sequence>
<feature type="compositionally biased region" description="Basic and acidic residues" evidence="1">
    <location>
        <begin position="163"/>
        <end position="173"/>
    </location>
</feature>
<evidence type="ECO:0000256" key="1">
    <source>
        <dbReference type="SAM" id="MobiDB-lite"/>
    </source>
</evidence>
<evidence type="ECO:0008006" key="5">
    <source>
        <dbReference type="Google" id="ProtNLM"/>
    </source>
</evidence>
<dbReference type="EMBL" id="JAUCMX010000015">
    <property type="protein sequence ID" value="KAK3521380.1"/>
    <property type="molecule type" value="Genomic_DNA"/>
</dbReference>
<dbReference type="Proteomes" id="UP001274896">
    <property type="component" value="Unassembled WGS sequence"/>
</dbReference>
<organism evidence="3 4">
    <name type="scientific">Hemibagrus guttatus</name>
    <dbReference type="NCBI Taxonomy" id="175788"/>
    <lineage>
        <taxon>Eukaryota</taxon>
        <taxon>Metazoa</taxon>
        <taxon>Chordata</taxon>
        <taxon>Craniata</taxon>
        <taxon>Vertebrata</taxon>
        <taxon>Euteleostomi</taxon>
        <taxon>Actinopterygii</taxon>
        <taxon>Neopterygii</taxon>
        <taxon>Teleostei</taxon>
        <taxon>Ostariophysi</taxon>
        <taxon>Siluriformes</taxon>
        <taxon>Bagridae</taxon>
        <taxon>Hemibagrus</taxon>
    </lineage>
</organism>